<dbReference type="AlphaFoldDB" id="A0A0R0BL14"/>
<dbReference type="Proteomes" id="UP000051254">
    <property type="component" value="Unassembled WGS sequence"/>
</dbReference>
<dbReference type="PANTHER" id="PTHR43400:SF10">
    <property type="entry name" value="3-OXOSTEROID 1-DEHYDROGENASE"/>
    <property type="match status" value="1"/>
</dbReference>
<keyword evidence="4" id="KW-0560">Oxidoreductase</keyword>
<keyword evidence="7" id="KW-1185">Reference proteome</keyword>
<accession>A0A0R0BL14</accession>
<comment type="caution">
    <text evidence="6">The sequence shown here is derived from an EMBL/GenBank/DDBJ whole genome shotgun (WGS) entry which is preliminary data.</text>
</comment>
<dbReference type="InterPro" id="IPR027477">
    <property type="entry name" value="Succ_DH/fumarate_Rdtase_cat_sf"/>
</dbReference>
<feature type="domain" description="FAD-dependent oxidoreductase 2 FAD-binding" evidence="5">
    <location>
        <begin position="2"/>
        <end position="431"/>
    </location>
</feature>
<name>A0A0R0BL14_9GAMM</name>
<evidence type="ECO:0000313" key="7">
    <source>
        <dbReference type="Proteomes" id="UP000051254"/>
    </source>
</evidence>
<evidence type="ECO:0000256" key="4">
    <source>
        <dbReference type="ARBA" id="ARBA00023002"/>
    </source>
</evidence>
<dbReference type="PANTHER" id="PTHR43400">
    <property type="entry name" value="FUMARATE REDUCTASE"/>
    <property type="match status" value="1"/>
</dbReference>
<dbReference type="GO" id="GO:0008202">
    <property type="term" value="P:steroid metabolic process"/>
    <property type="evidence" value="ECO:0007669"/>
    <property type="project" value="UniProtKB-ARBA"/>
</dbReference>
<dbReference type="InterPro" id="IPR003953">
    <property type="entry name" value="FAD-dep_OxRdtase_2_FAD-bd"/>
</dbReference>
<dbReference type="InterPro" id="IPR036188">
    <property type="entry name" value="FAD/NAD-bd_sf"/>
</dbReference>
<gene>
    <name evidence="6" type="ORF">ABB25_13915</name>
</gene>
<evidence type="ECO:0000259" key="5">
    <source>
        <dbReference type="Pfam" id="PF00890"/>
    </source>
</evidence>
<evidence type="ECO:0000256" key="2">
    <source>
        <dbReference type="ARBA" id="ARBA00022630"/>
    </source>
</evidence>
<evidence type="ECO:0000256" key="3">
    <source>
        <dbReference type="ARBA" id="ARBA00022827"/>
    </source>
</evidence>
<dbReference type="SUPFAM" id="SSF51905">
    <property type="entry name" value="FAD/NAD(P)-binding domain"/>
    <property type="match status" value="1"/>
</dbReference>
<dbReference type="PATRIC" id="fig|266128.3.peg.1913"/>
<dbReference type="Gene3D" id="3.90.700.10">
    <property type="entry name" value="Succinate dehydrogenase/fumarate reductase flavoprotein, catalytic domain"/>
    <property type="match status" value="1"/>
</dbReference>
<dbReference type="STRING" id="266128.ABB25_13915"/>
<dbReference type="InterPro" id="IPR050315">
    <property type="entry name" value="FAD-oxidoreductase_2"/>
</dbReference>
<evidence type="ECO:0000256" key="1">
    <source>
        <dbReference type="ARBA" id="ARBA00001974"/>
    </source>
</evidence>
<sequence>MFAAQRGADVLLLDHASELGGTLWVASGQMSAAGTRLQQQKGIADSPDEHYADVMRISRGTADPTLVRLAVDHAADTFDWLEDVGFRALPDHPVAGNAHEAYLKDRYYWGEKGGHSVRETLVPLVMEQVAAGRITLHLQHEVTELVQDDDGAITGVVARDAQGTLHTFPGRFTTLTCGGYAANPALFEQLNGYPQYTAQPYPFARGAGIALGLAAGGYLRGHENVYNNFGSLLNSDQFPCQLAGRVITYPEMRQPWEVYVNAEAKRFIREDIPSVDAREMALSVQTGRRFWIVFDQHILDNAPPILLNWSREQLQQAFAEGGPAFLSAPTLDALADAAGLDPDALQTTIDGYNYGVDTGSDFFGRQHLPARVEQGPFYALRMQGSATSSAVGLAVNAQLQVIRADGTPIPNLYAAGELLGAGQTMGKAACGGMMVTPALTFGRLLGSRILPL</sequence>
<reference evidence="6 7" key="1">
    <citation type="submission" date="2015-05" db="EMBL/GenBank/DDBJ databases">
        <title>Genome sequencing and analysis of members of genus Stenotrophomonas.</title>
        <authorList>
            <person name="Patil P.P."/>
            <person name="Midha S."/>
            <person name="Patil P.B."/>
        </authorList>
    </citation>
    <scope>NUCLEOTIDE SEQUENCE [LARGE SCALE GENOMIC DNA]</scope>
    <source>
        <strain evidence="6 7">DSM 17805</strain>
    </source>
</reference>
<protein>
    <recommendedName>
        <fullName evidence="5">FAD-dependent oxidoreductase 2 FAD-binding domain-containing protein</fullName>
    </recommendedName>
</protein>
<dbReference type="SUPFAM" id="SSF56425">
    <property type="entry name" value="Succinate dehydrogenase/fumarate reductase flavoprotein, catalytic domain"/>
    <property type="match status" value="1"/>
</dbReference>
<proteinExistence type="predicted"/>
<dbReference type="EMBL" id="LDJH01000033">
    <property type="protein sequence ID" value="KRG54273.1"/>
    <property type="molecule type" value="Genomic_DNA"/>
</dbReference>
<comment type="cofactor">
    <cofactor evidence="1">
        <name>FAD</name>
        <dbReference type="ChEBI" id="CHEBI:57692"/>
    </cofactor>
</comment>
<organism evidence="6 7">
    <name type="scientific">Stenotrophomonas koreensis</name>
    <dbReference type="NCBI Taxonomy" id="266128"/>
    <lineage>
        <taxon>Bacteria</taxon>
        <taxon>Pseudomonadati</taxon>
        <taxon>Pseudomonadota</taxon>
        <taxon>Gammaproteobacteria</taxon>
        <taxon>Lysobacterales</taxon>
        <taxon>Lysobacteraceae</taxon>
        <taxon>Stenotrophomonas</taxon>
    </lineage>
</organism>
<evidence type="ECO:0000313" key="6">
    <source>
        <dbReference type="EMBL" id="KRG54273.1"/>
    </source>
</evidence>
<keyword evidence="2" id="KW-0285">Flavoprotein</keyword>
<keyword evidence="3" id="KW-0274">FAD</keyword>
<dbReference type="Pfam" id="PF00890">
    <property type="entry name" value="FAD_binding_2"/>
    <property type="match status" value="1"/>
</dbReference>
<dbReference type="Gene3D" id="3.50.50.60">
    <property type="entry name" value="FAD/NAD(P)-binding domain"/>
    <property type="match status" value="1"/>
</dbReference>
<dbReference type="GO" id="GO:0016491">
    <property type="term" value="F:oxidoreductase activity"/>
    <property type="evidence" value="ECO:0007669"/>
    <property type="project" value="UniProtKB-KW"/>
</dbReference>